<evidence type="ECO:0000313" key="2">
    <source>
        <dbReference type="Proteomes" id="UP001319921"/>
    </source>
</evidence>
<dbReference type="InterPro" id="IPR023393">
    <property type="entry name" value="START-like_dom_sf"/>
</dbReference>
<evidence type="ECO:0008006" key="3">
    <source>
        <dbReference type="Google" id="ProtNLM"/>
    </source>
</evidence>
<dbReference type="GeneID" id="68867692"/>
<gene>
    <name evidence="1" type="ORF">SACC_29680</name>
</gene>
<proteinExistence type="predicted"/>
<dbReference type="CDD" id="cd07812">
    <property type="entry name" value="SRPBCC"/>
    <property type="match status" value="1"/>
</dbReference>
<protein>
    <recommendedName>
        <fullName evidence="3">Polyketide cyclase</fullName>
    </recommendedName>
</protein>
<name>A0AAQ4CVX0_9CREN</name>
<dbReference type="SUPFAM" id="SSF55961">
    <property type="entry name" value="Bet v1-like"/>
    <property type="match status" value="1"/>
</dbReference>
<evidence type="ECO:0000313" key="1">
    <source>
        <dbReference type="EMBL" id="BDB99951.1"/>
    </source>
</evidence>
<dbReference type="EMBL" id="AP025226">
    <property type="protein sequence ID" value="BDB99951.1"/>
    <property type="molecule type" value="Genomic_DNA"/>
</dbReference>
<organism evidence="1 2">
    <name type="scientific">Saccharolobus caldissimus</name>
    <dbReference type="NCBI Taxonomy" id="1702097"/>
    <lineage>
        <taxon>Archaea</taxon>
        <taxon>Thermoproteota</taxon>
        <taxon>Thermoprotei</taxon>
        <taxon>Sulfolobales</taxon>
        <taxon>Sulfolobaceae</taxon>
        <taxon>Saccharolobus</taxon>
    </lineage>
</organism>
<dbReference type="KEGG" id="scas:SACC_29680"/>
<accession>A0AAQ4CVX0</accession>
<keyword evidence="2" id="KW-1185">Reference proteome</keyword>
<dbReference type="AlphaFoldDB" id="A0AAQ4CVX0"/>
<dbReference type="Gene3D" id="3.30.530.20">
    <property type="match status" value="1"/>
</dbReference>
<dbReference type="RefSeq" id="WP_229570527.1">
    <property type="nucleotide sequence ID" value="NZ_AP025226.1"/>
</dbReference>
<dbReference type="Proteomes" id="UP001319921">
    <property type="component" value="Chromosome"/>
</dbReference>
<reference evidence="1 2" key="1">
    <citation type="journal article" date="2022" name="Microbiol. Resour. Announc.">
        <title>Complete Genome Sequence of the Hyperthermophilic and Acidophilic Archaeon Saccharolobus caldissimus Strain HS-3T.</title>
        <authorList>
            <person name="Sakai H.D."/>
            <person name="Kurosawa N."/>
        </authorList>
    </citation>
    <scope>NUCLEOTIDE SEQUENCE [LARGE SCALE GENOMIC DNA]</scope>
    <source>
        <strain evidence="1 2">JCM32116</strain>
    </source>
</reference>
<sequence length="236" mass="27319">MWMPNYILVLNYIMEQAYDFEVEAPPEIVRDYLMNPENLMKYVPHFKDLKRADDGWELYVSWLFTIKLKVKRVFTNTDVIYLVEKSEGLIKIKSSLRFTIFPSKGGITIVRLVFFYEGPFESIVKGQADAFYKKGKEVFKTEMTKEKRIVIQERQNGGEGEVPIYKMKTIFSGKINKDELEKYLEIAMAKSVNSTVVVILSDERNIVEIKFKGGDLVSQKGEVESLSSPITILIKQ</sequence>